<dbReference type="AlphaFoldDB" id="A0A4R8IZU9"/>
<reference evidence="1 2" key="1">
    <citation type="submission" date="2019-03" db="EMBL/GenBank/DDBJ databases">
        <title>Genomic Encyclopedia of Type Strains, Phase IV (KMG-IV): sequencing the most valuable type-strain genomes for metagenomic binning, comparative biology and taxonomic classification.</title>
        <authorList>
            <person name="Goeker M."/>
        </authorList>
    </citation>
    <scope>NUCLEOTIDE SEQUENCE [LARGE SCALE GENOMIC DNA]</scope>
    <source>
        <strain evidence="1 2">DSM 16326</strain>
    </source>
</reference>
<proteinExistence type="predicted"/>
<organism evidence="1 2">
    <name type="scientific">Thiohalophilus thiocyanatoxydans</name>
    <dbReference type="NCBI Taxonomy" id="381308"/>
    <lineage>
        <taxon>Bacteria</taxon>
        <taxon>Pseudomonadati</taxon>
        <taxon>Pseudomonadota</taxon>
        <taxon>Gammaproteobacteria</taxon>
        <taxon>Thiohalomonadales</taxon>
        <taxon>Thiohalophilaceae</taxon>
        <taxon>Thiohalophilus</taxon>
    </lineage>
</organism>
<evidence type="ECO:0000313" key="2">
    <source>
        <dbReference type="Proteomes" id="UP000294914"/>
    </source>
</evidence>
<dbReference type="Proteomes" id="UP000294914">
    <property type="component" value="Unassembled WGS sequence"/>
</dbReference>
<name>A0A4R8IZU9_9GAMM</name>
<gene>
    <name evidence="1" type="ORF">EDC23_1387</name>
</gene>
<protein>
    <submittedName>
        <fullName evidence="1">Uncharacterized protein</fullName>
    </submittedName>
</protein>
<comment type="caution">
    <text evidence="1">The sequence shown here is derived from an EMBL/GenBank/DDBJ whole genome shotgun (WGS) entry which is preliminary data.</text>
</comment>
<accession>A0A4R8IZU9</accession>
<keyword evidence="2" id="KW-1185">Reference proteome</keyword>
<sequence>MECVFLKKLENSVVFCIASMEIILIVLRKNLKDMQILYNNALVRLETTLHVICSAQF</sequence>
<dbReference type="EMBL" id="SOQX01000002">
    <property type="protein sequence ID" value="TDY03003.1"/>
    <property type="molecule type" value="Genomic_DNA"/>
</dbReference>
<evidence type="ECO:0000313" key="1">
    <source>
        <dbReference type="EMBL" id="TDY03003.1"/>
    </source>
</evidence>